<evidence type="ECO:0000313" key="9">
    <source>
        <dbReference type="Proteomes" id="UP000198853"/>
    </source>
</evidence>
<feature type="transmembrane region" description="Helical" evidence="7">
    <location>
        <begin position="212"/>
        <end position="242"/>
    </location>
</feature>
<dbReference type="InterPro" id="IPR006043">
    <property type="entry name" value="NCS2"/>
</dbReference>
<feature type="transmembrane region" description="Helical" evidence="7">
    <location>
        <begin position="254"/>
        <end position="270"/>
    </location>
</feature>
<feature type="transmembrane region" description="Helical" evidence="7">
    <location>
        <begin position="157"/>
        <end position="178"/>
    </location>
</feature>
<name>A0A1G8N195_9BACI</name>
<dbReference type="GO" id="GO:0005345">
    <property type="term" value="F:purine nucleobase transmembrane transporter activity"/>
    <property type="evidence" value="ECO:0007669"/>
    <property type="project" value="TreeGrafter"/>
</dbReference>
<feature type="transmembrane region" description="Helical" evidence="7">
    <location>
        <begin position="185"/>
        <end position="206"/>
    </location>
</feature>
<comment type="similarity">
    <text evidence="2">Belongs to the nucleobase:cation symporter-2 (NCS2) (TC 2.A.40) family. Azg-like subfamily.</text>
</comment>
<dbReference type="PANTHER" id="PTHR43337:SF11">
    <property type="entry name" value="GUANINE_HYPOXANTHINE PERMEASE PBUG"/>
    <property type="match status" value="1"/>
</dbReference>
<dbReference type="Proteomes" id="UP000198853">
    <property type="component" value="Unassembled WGS sequence"/>
</dbReference>
<dbReference type="GO" id="GO:0005886">
    <property type="term" value="C:plasma membrane"/>
    <property type="evidence" value="ECO:0007669"/>
    <property type="project" value="TreeGrafter"/>
</dbReference>
<evidence type="ECO:0000313" key="8">
    <source>
        <dbReference type="EMBL" id="SDI74019.1"/>
    </source>
</evidence>
<keyword evidence="4 7" id="KW-0812">Transmembrane</keyword>
<dbReference type="PANTHER" id="PTHR43337">
    <property type="entry name" value="XANTHINE/URACIL PERMEASE C887.17-RELATED"/>
    <property type="match status" value="1"/>
</dbReference>
<keyword evidence="3" id="KW-0813">Transport</keyword>
<keyword evidence="6 7" id="KW-0472">Membrane</keyword>
<dbReference type="AlphaFoldDB" id="A0A1G8N195"/>
<dbReference type="Pfam" id="PF00860">
    <property type="entry name" value="Xan_ur_permease"/>
    <property type="match status" value="1"/>
</dbReference>
<evidence type="ECO:0000256" key="5">
    <source>
        <dbReference type="ARBA" id="ARBA00022989"/>
    </source>
</evidence>
<evidence type="ECO:0000256" key="6">
    <source>
        <dbReference type="ARBA" id="ARBA00023136"/>
    </source>
</evidence>
<evidence type="ECO:0000256" key="1">
    <source>
        <dbReference type="ARBA" id="ARBA00004141"/>
    </source>
</evidence>
<keyword evidence="9" id="KW-1185">Reference proteome</keyword>
<feature type="transmembrane region" description="Helical" evidence="7">
    <location>
        <begin position="6"/>
        <end position="26"/>
    </location>
</feature>
<comment type="subcellular location">
    <subcellularLocation>
        <location evidence="1">Membrane</location>
        <topology evidence="1">Multi-pass membrane protein</topology>
    </subcellularLocation>
</comment>
<feature type="transmembrane region" description="Helical" evidence="7">
    <location>
        <begin position="82"/>
        <end position="105"/>
    </location>
</feature>
<reference evidence="8 9" key="1">
    <citation type="submission" date="2016-10" db="EMBL/GenBank/DDBJ databases">
        <authorList>
            <person name="de Groot N.N."/>
        </authorList>
    </citation>
    <scope>NUCLEOTIDE SEQUENCE [LARGE SCALE GENOMIC DNA]</scope>
    <source>
        <strain evidence="8 9">DSM 21771</strain>
    </source>
</reference>
<feature type="transmembrane region" description="Helical" evidence="7">
    <location>
        <begin position="33"/>
        <end position="52"/>
    </location>
</feature>
<protein>
    <submittedName>
        <fullName evidence="8">Permease family protein</fullName>
    </submittedName>
</protein>
<accession>A0A1G8N195</accession>
<evidence type="ECO:0000256" key="4">
    <source>
        <dbReference type="ARBA" id="ARBA00022692"/>
    </source>
</evidence>
<evidence type="ECO:0000256" key="3">
    <source>
        <dbReference type="ARBA" id="ARBA00022448"/>
    </source>
</evidence>
<gene>
    <name evidence="8" type="ORF">SAMN04488123_105153</name>
</gene>
<dbReference type="EMBL" id="FNEN01000005">
    <property type="protein sequence ID" value="SDI74019.1"/>
    <property type="molecule type" value="Genomic_DNA"/>
</dbReference>
<organism evidence="8 9">
    <name type="scientific">Natribacillus halophilus</name>
    <dbReference type="NCBI Taxonomy" id="549003"/>
    <lineage>
        <taxon>Bacteria</taxon>
        <taxon>Bacillati</taxon>
        <taxon>Bacillota</taxon>
        <taxon>Bacilli</taxon>
        <taxon>Bacillales</taxon>
        <taxon>Bacillaceae</taxon>
        <taxon>Natribacillus</taxon>
    </lineage>
</organism>
<sequence>MTLGDITSPTTVLALFGLIVTAIMLVRGFSAAVFFGMIITSVTGIMTGLIPLPSQMISTPPSLAPTFGVAITELPNILQPEMFTVVFTVLFVNFFDATGTIIAVTKKAGFLKDDKLPRAKQALGSDATSSVIAAILGTSTTNSYIESASGVAAGARTGFASIITAVCLFLFLFLSPLLEVVTDAVTAPALIIVGVLMASSMGAITWDKMEYAIPAFVTIIAMPLTHSIANGLALGFIAYPILKIVKGDYKKVHPIMYLIIFIFIAYFIWLA</sequence>
<keyword evidence="5 7" id="KW-1133">Transmembrane helix</keyword>
<proteinExistence type="inferred from homology"/>
<dbReference type="InterPro" id="IPR045018">
    <property type="entry name" value="Azg-like"/>
</dbReference>
<evidence type="ECO:0000256" key="2">
    <source>
        <dbReference type="ARBA" id="ARBA00005697"/>
    </source>
</evidence>
<evidence type="ECO:0000256" key="7">
    <source>
        <dbReference type="SAM" id="Phobius"/>
    </source>
</evidence>